<comment type="caution">
    <text evidence="2">The sequence shown here is derived from an EMBL/GenBank/DDBJ whole genome shotgun (WGS) entry which is preliminary data.</text>
</comment>
<organism evidence="2 3">
    <name type="scientific">Metamycoplasma alkalescens</name>
    <dbReference type="NCBI Taxonomy" id="45363"/>
    <lineage>
        <taxon>Bacteria</taxon>
        <taxon>Bacillati</taxon>
        <taxon>Mycoplasmatota</taxon>
        <taxon>Mycoplasmoidales</taxon>
        <taxon>Metamycoplasmataceae</taxon>
        <taxon>Metamycoplasma</taxon>
    </lineage>
</organism>
<evidence type="ECO:0000313" key="2">
    <source>
        <dbReference type="EMBL" id="PYF42656.1"/>
    </source>
</evidence>
<dbReference type="Pfam" id="PF01048">
    <property type="entry name" value="PNP_UDP_1"/>
    <property type="match status" value="1"/>
</dbReference>
<dbReference type="GO" id="GO:0019284">
    <property type="term" value="P:L-methionine salvage from S-adenosylmethionine"/>
    <property type="evidence" value="ECO:0007669"/>
    <property type="project" value="TreeGrafter"/>
</dbReference>
<dbReference type="InterPro" id="IPR000845">
    <property type="entry name" value="Nucleoside_phosphorylase_d"/>
</dbReference>
<protein>
    <submittedName>
        <fullName evidence="2">Adenosylhomocysteine nucleosidase</fullName>
    </submittedName>
</protein>
<dbReference type="PANTHER" id="PTHR46832">
    <property type="entry name" value="5'-METHYLTHIOADENOSINE/S-ADENOSYLHOMOCYSTEINE NUCLEOSIDASE"/>
    <property type="match status" value="1"/>
</dbReference>
<gene>
    <name evidence="2" type="ORF">BCF88_10730</name>
</gene>
<dbReference type="PANTHER" id="PTHR46832:SF1">
    <property type="entry name" value="5'-METHYLTHIOADENOSINE_S-ADENOSYLHOMOCYSTEINE NUCLEOSIDASE"/>
    <property type="match status" value="1"/>
</dbReference>
<dbReference type="EMBL" id="QKLP01000007">
    <property type="protein sequence ID" value="PYF42656.1"/>
    <property type="molecule type" value="Genomic_DNA"/>
</dbReference>
<proteinExistence type="predicted"/>
<dbReference type="Proteomes" id="UP000247715">
    <property type="component" value="Unassembled WGS sequence"/>
</dbReference>
<dbReference type="AlphaFoldDB" id="A0A318UJ22"/>
<dbReference type="SUPFAM" id="SSF53167">
    <property type="entry name" value="Purine and uridine phosphorylases"/>
    <property type="match status" value="1"/>
</dbReference>
<evidence type="ECO:0000313" key="3">
    <source>
        <dbReference type="Proteomes" id="UP000247715"/>
    </source>
</evidence>
<sequence>MKKEITLFVFAEKTELDLDLKENDLIKTLFSFKQLNLSIYKNIVFNKEYALLFCGVGKTNAAFSLTNAVAILEKNDYQIKEIINIGPVGCCDKEIGITKTYLVDKAYFFDVDLQTIPGYKLGQLPDDEYEFQTSVFLNNKIKRIVSLENKNILSADRFFSINDLKKIQDNFSDVALLDMEACALIQCANKLKKDISSIKIVSDNIFFNENYYITKENQWKNQVQKIFLKVLKEI</sequence>
<dbReference type="GO" id="GO:0009116">
    <property type="term" value="P:nucleoside metabolic process"/>
    <property type="evidence" value="ECO:0007669"/>
    <property type="project" value="InterPro"/>
</dbReference>
<dbReference type="GO" id="GO:0008930">
    <property type="term" value="F:methylthioadenosine nucleosidase activity"/>
    <property type="evidence" value="ECO:0007669"/>
    <property type="project" value="TreeGrafter"/>
</dbReference>
<feature type="domain" description="Nucleoside phosphorylase" evidence="1">
    <location>
        <begin position="38"/>
        <end position="231"/>
    </location>
</feature>
<evidence type="ECO:0000259" key="1">
    <source>
        <dbReference type="Pfam" id="PF01048"/>
    </source>
</evidence>
<dbReference type="Gene3D" id="3.40.50.1580">
    <property type="entry name" value="Nucleoside phosphorylase domain"/>
    <property type="match status" value="1"/>
</dbReference>
<name>A0A318UJ22_9BACT</name>
<dbReference type="RefSeq" id="WP_002881388.1">
    <property type="nucleotide sequence ID" value="NZ_LS991949.1"/>
</dbReference>
<accession>A0A318UJ22</accession>
<dbReference type="InterPro" id="IPR035994">
    <property type="entry name" value="Nucleoside_phosphorylase_sf"/>
</dbReference>
<dbReference type="GO" id="GO:0005829">
    <property type="term" value="C:cytosol"/>
    <property type="evidence" value="ECO:0007669"/>
    <property type="project" value="TreeGrafter"/>
</dbReference>
<dbReference type="GO" id="GO:0008782">
    <property type="term" value="F:adenosylhomocysteine nucleosidase activity"/>
    <property type="evidence" value="ECO:0007669"/>
    <property type="project" value="TreeGrafter"/>
</dbReference>
<reference evidence="2 3" key="1">
    <citation type="submission" date="2018-06" db="EMBL/GenBank/DDBJ databases">
        <title>Genomic Encyclopedia of Archaeal and Bacterial Type Strains, Phase II (KMG-II): from individual species to whole genera.</title>
        <authorList>
            <person name="Goeker M."/>
        </authorList>
    </citation>
    <scope>NUCLEOTIDE SEQUENCE [LARGE SCALE GENOMIC DNA]</scope>
    <source>
        <strain evidence="2 3">ATCC 29103</strain>
    </source>
</reference>